<dbReference type="PANTHER" id="PTHR46211">
    <property type="entry name" value="GLYCEROPHOSPHORYL DIESTER PHOSPHODIESTERASE"/>
    <property type="match status" value="1"/>
</dbReference>
<evidence type="ECO:0000313" key="2">
    <source>
        <dbReference type="EMBL" id="KKL07602.1"/>
    </source>
</evidence>
<feature type="non-terminal residue" evidence="2">
    <location>
        <position position="197"/>
    </location>
</feature>
<reference evidence="2" key="1">
    <citation type="journal article" date="2015" name="Nature">
        <title>Complex archaea that bridge the gap between prokaryotes and eukaryotes.</title>
        <authorList>
            <person name="Spang A."/>
            <person name="Saw J.H."/>
            <person name="Jorgensen S.L."/>
            <person name="Zaremba-Niedzwiedzka K."/>
            <person name="Martijn J."/>
            <person name="Lind A.E."/>
            <person name="van Eijk R."/>
            <person name="Schleper C."/>
            <person name="Guy L."/>
            <person name="Ettema T.J."/>
        </authorList>
    </citation>
    <scope>NUCLEOTIDE SEQUENCE</scope>
</reference>
<organism evidence="2">
    <name type="scientific">marine sediment metagenome</name>
    <dbReference type="NCBI Taxonomy" id="412755"/>
    <lineage>
        <taxon>unclassified sequences</taxon>
        <taxon>metagenomes</taxon>
        <taxon>ecological metagenomes</taxon>
    </lineage>
</organism>
<dbReference type="InterPro" id="IPR030395">
    <property type="entry name" value="GP_PDE_dom"/>
</dbReference>
<name>A0A0F9B1E5_9ZZZZ</name>
<evidence type="ECO:0000259" key="1">
    <source>
        <dbReference type="PROSITE" id="PS51704"/>
    </source>
</evidence>
<proteinExistence type="predicted"/>
<dbReference type="SUPFAM" id="SSF51695">
    <property type="entry name" value="PLC-like phosphodiesterases"/>
    <property type="match status" value="1"/>
</dbReference>
<dbReference type="PROSITE" id="PS51704">
    <property type="entry name" value="GP_PDE"/>
    <property type="match status" value="1"/>
</dbReference>
<dbReference type="AlphaFoldDB" id="A0A0F9B1E5"/>
<protein>
    <recommendedName>
        <fullName evidence="1">GP-PDE domain-containing protein</fullName>
    </recommendedName>
</protein>
<dbReference type="GO" id="GO:0006629">
    <property type="term" value="P:lipid metabolic process"/>
    <property type="evidence" value="ECO:0007669"/>
    <property type="project" value="InterPro"/>
</dbReference>
<dbReference type="GO" id="GO:0008081">
    <property type="term" value="F:phosphoric diester hydrolase activity"/>
    <property type="evidence" value="ECO:0007669"/>
    <property type="project" value="InterPro"/>
</dbReference>
<comment type="caution">
    <text evidence="2">The sequence shown here is derived from an EMBL/GenBank/DDBJ whole genome shotgun (WGS) entry which is preliminary data.</text>
</comment>
<sequence>MKPYVFGHRGASGYEIENTIPSFRKAIELGAGIETDIQMTVDNKLICFHDPIIKIGIEYFYPSKITYEELTQLKFEDKRKVPLIKDVFQIFMNESHNIRYSFDIANRKVGLELIHLAQENNLIDVIEISDMRIGILSSLRKKNDSVKLINTNIGNLTRINNQTLNIDRLKDHQISTINIRYKRNVATLFKDIIDNDF</sequence>
<feature type="domain" description="GP-PDE" evidence="1">
    <location>
        <begin position="3"/>
        <end position="197"/>
    </location>
</feature>
<dbReference type="Gene3D" id="3.20.20.190">
    <property type="entry name" value="Phosphatidylinositol (PI) phosphodiesterase"/>
    <property type="match status" value="1"/>
</dbReference>
<accession>A0A0F9B1E5</accession>
<gene>
    <name evidence="2" type="ORF">LCGC14_2584370</name>
</gene>
<dbReference type="InterPro" id="IPR017946">
    <property type="entry name" value="PLC-like_Pdiesterase_TIM-brl"/>
</dbReference>
<dbReference type="EMBL" id="LAZR01043222">
    <property type="protein sequence ID" value="KKL07602.1"/>
    <property type="molecule type" value="Genomic_DNA"/>
</dbReference>
<dbReference type="PANTHER" id="PTHR46211:SF14">
    <property type="entry name" value="GLYCEROPHOSPHODIESTER PHOSPHODIESTERASE"/>
    <property type="match status" value="1"/>
</dbReference>
<dbReference type="Pfam" id="PF03009">
    <property type="entry name" value="GDPD"/>
    <property type="match status" value="1"/>
</dbReference>